<dbReference type="Proteomes" id="UP000632195">
    <property type="component" value="Unassembled WGS sequence"/>
</dbReference>
<accession>A0AA37BPV6</accession>
<keyword evidence="1" id="KW-1133">Transmembrane helix</keyword>
<evidence type="ECO:0000256" key="1">
    <source>
        <dbReference type="SAM" id="Phobius"/>
    </source>
</evidence>
<reference evidence="2" key="2">
    <citation type="submission" date="2022-09" db="EMBL/GenBank/DDBJ databases">
        <authorList>
            <person name="Sun Q."/>
            <person name="Ohkuma M."/>
        </authorList>
    </citation>
    <scope>NUCLEOTIDE SEQUENCE</scope>
    <source>
        <strain evidence="2">JCM 13583</strain>
    </source>
</reference>
<dbReference type="AlphaFoldDB" id="A0AA37BPV6"/>
<keyword evidence="1" id="KW-0812">Transmembrane</keyword>
<keyword evidence="1" id="KW-0472">Membrane</keyword>
<dbReference type="RefSeq" id="WP_188679355.1">
    <property type="nucleotide sequence ID" value="NZ_BMNY01000001.1"/>
</dbReference>
<feature type="transmembrane region" description="Helical" evidence="1">
    <location>
        <begin position="37"/>
        <end position="56"/>
    </location>
</feature>
<evidence type="ECO:0000313" key="3">
    <source>
        <dbReference type="Proteomes" id="UP000632195"/>
    </source>
</evidence>
<organism evidence="2 3">
    <name type="scientific">Thermogymnomonas acidicola</name>
    <dbReference type="NCBI Taxonomy" id="399579"/>
    <lineage>
        <taxon>Archaea</taxon>
        <taxon>Methanobacteriati</taxon>
        <taxon>Thermoplasmatota</taxon>
        <taxon>Thermoplasmata</taxon>
        <taxon>Thermoplasmatales</taxon>
        <taxon>Thermogymnomonas</taxon>
    </lineage>
</organism>
<comment type="caution">
    <text evidence="2">The sequence shown here is derived from an EMBL/GenBank/DDBJ whole genome shotgun (WGS) entry which is preliminary data.</text>
</comment>
<evidence type="ECO:0000313" key="2">
    <source>
        <dbReference type="EMBL" id="GGM66428.1"/>
    </source>
</evidence>
<proteinExistence type="predicted"/>
<protein>
    <submittedName>
        <fullName evidence="2">Uncharacterized protein</fullName>
    </submittedName>
</protein>
<dbReference type="EMBL" id="BMNY01000001">
    <property type="protein sequence ID" value="GGM66428.1"/>
    <property type="molecule type" value="Genomic_DNA"/>
</dbReference>
<keyword evidence="3" id="KW-1185">Reference proteome</keyword>
<name>A0AA37BPV6_9ARCH</name>
<reference evidence="2" key="1">
    <citation type="journal article" date="2014" name="Int. J. Syst. Evol. Microbiol.">
        <title>Complete genome sequence of Corynebacterium casei LMG S-19264T (=DSM 44701T), isolated from a smear-ripened cheese.</title>
        <authorList>
            <consortium name="US DOE Joint Genome Institute (JGI-PGF)"/>
            <person name="Walter F."/>
            <person name="Albersmeier A."/>
            <person name="Kalinowski J."/>
            <person name="Ruckert C."/>
        </authorList>
    </citation>
    <scope>NUCLEOTIDE SEQUENCE</scope>
    <source>
        <strain evidence="2">JCM 13583</strain>
    </source>
</reference>
<gene>
    <name evidence="2" type="ORF">GCM10007108_00780</name>
</gene>
<sequence>MAQQFKPWEKWKRYQVRIPSDKVQANRALRSFMKIRTAVFLVNLVATATVIGFILARVI</sequence>